<sequence>MCSTRVAPELVDYFRSQLSGHYTADMYLGPLYLIPTVRAQTELIGCLVDTADTTVRHGLLEVGTAYAALLGWLYQDAGNLATSAKWRDATLSFAHRCGNPELISYALSNMAMLALDGGEGRTVVDFARAARAAESKLSPKVRVMALQHEAQGHAMLGDRVTAERLLDDAVPLIDRIDDAHPWGNSCRRTPHHMQVQRATCYGRTGTRRDAVDAATLWDEIMDSMPESARRDNAVFRARQSAVLARVPDPDRAVWAAAEAAEVVKITGSARLRCELKEVVAHARGWADTSAGRELRALVGSVA</sequence>
<organism evidence="1 2">
    <name type="scientific">Nocardia cerradoensis</name>
    <dbReference type="NCBI Taxonomy" id="85688"/>
    <lineage>
        <taxon>Bacteria</taxon>
        <taxon>Bacillati</taxon>
        <taxon>Actinomycetota</taxon>
        <taxon>Actinomycetes</taxon>
        <taxon>Mycobacteriales</taxon>
        <taxon>Nocardiaceae</taxon>
        <taxon>Nocardia</taxon>
    </lineage>
</organism>
<reference evidence="1 2" key="1">
    <citation type="submission" date="2017-07" db="EMBL/GenBank/DDBJ databases">
        <title>First draft Genome Sequence of Nocardia cerradoensis isolated from human infection.</title>
        <authorList>
            <person name="Carrasco G."/>
        </authorList>
    </citation>
    <scope>NUCLEOTIDE SEQUENCE [LARGE SCALE GENOMIC DNA]</scope>
    <source>
        <strain evidence="1 2">CNM20130759</strain>
    </source>
</reference>
<dbReference type="AlphaFoldDB" id="A0A231H586"/>
<name>A0A231H586_9NOCA</name>
<evidence type="ECO:0000313" key="2">
    <source>
        <dbReference type="Proteomes" id="UP000215506"/>
    </source>
</evidence>
<gene>
    <name evidence="1" type="ORF">B7C42_03553</name>
</gene>
<protein>
    <recommendedName>
        <fullName evidence="3">55.5 kDa and 49.5 kDa sporulation protein</fullName>
    </recommendedName>
</protein>
<evidence type="ECO:0008006" key="3">
    <source>
        <dbReference type="Google" id="ProtNLM"/>
    </source>
</evidence>
<proteinExistence type="predicted"/>
<dbReference type="Proteomes" id="UP000215506">
    <property type="component" value="Unassembled WGS sequence"/>
</dbReference>
<dbReference type="EMBL" id="NGAF01000007">
    <property type="protein sequence ID" value="OXR43997.1"/>
    <property type="molecule type" value="Genomic_DNA"/>
</dbReference>
<accession>A0A231H586</accession>
<evidence type="ECO:0000313" key="1">
    <source>
        <dbReference type="EMBL" id="OXR43997.1"/>
    </source>
</evidence>
<keyword evidence="2" id="KW-1185">Reference proteome</keyword>
<comment type="caution">
    <text evidence="1">The sequence shown here is derived from an EMBL/GenBank/DDBJ whole genome shotgun (WGS) entry which is preliminary data.</text>
</comment>